<dbReference type="AlphaFoldDB" id="A0ABD0UDS0"/>
<organism evidence="3 4">
    <name type="scientific">Dendrobium thyrsiflorum</name>
    <name type="common">Pinecone-like raceme dendrobium</name>
    <name type="synonym">Orchid</name>
    <dbReference type="NCBI Taxonomy" id="117978"/>
    <lineage>
        <taxon>Eukaryota</taxon>
        <taxon>Viridiplantae</taxon>
        <taxon>Streptophyta</taxon>
        <taxon>Embryophyta</taxon>
        <taxon>Tracheophyta</taxon>
        <taxon>Spermatophyta</taxon>
        <taxon>Magnoliopsida</taxon>
        <taxon>Liliopsida</taxon>
        <taxon>Asparagales</taxon>
        <taxon>Orchidaceae</taxon>
        <taxon>Epidendroideae</taxon>
        <taxon>Malaxideae</taxon>
        <taxon>Dendrobiinae</taxon>
        <taxon>Dendrobium</taxon>
    </lineage>
</organism>
<reference evidence="3 4" key="1">
    <citation type="journal article" date="2024" name="Plant Biotechnol. J.">
        <title>Dendrobium thyrsiflorum genome and its molecular insights into genes involved in important horticultural traits.</title>
        <authorList>
            <person name="Chen B."/>
            <person name="Wang J.Y."/>
            <person name="Zheng P.J."/>
            <person name="Li K.L."/>
            <person name="Liang Y.M."/>
            <person name="Chen X.F."/>
            <person name="Zhang C."/>
            <person name="Zhao X."/>
            <person name="He X."/>
            <person name="Zhang G.Q."/>
            <person name="Liu Z.J."/>
            <person name="Xu Q."/>
        </authorList>
    </citation>
    <scope>NUCLEOTIDE SEQUENCE [LARGE SCALE GENOMIC DNA]</scope>
    <source>
        <strain evidence="3">GZMU011</strain>
    </source>
</reference>
<feature type="domain" description="WRKY19-like zinc finger" evidence="2">
    <location>
        <begin position="418"/>
        <end position="442"/>
    </location>
</feature>
<proteinExistence type="predicted"/>
<dbReference type="EMBL" id="JANQDX010000017">
    <property type="protein sequence ID" value="KAL0908512.1"/>
    <property type="molecule type" value="Genomic_DNA"/>
</dbReference>
<evidence type="ECO:0000313" key="3">
    <source>
        <dbReference type="EMBL" id="KAL0908512.1"/>
    </source>
</evidence>
<feature type="domain" description="WRKY19-like zinc finger" evidence="2">
    <location>
        <begin position="369"/>
        <end position="392"/>
    </location>
</feature>
<protein>
    <recommendedName>
        <fullName evidence="2">WRKY19-like zinc finger domain-containing protein</fullName>
    </recommendedName>
</protein>
<feature type="region of interest" description="Disordered" evidence="1">
    <location>
        <begin position="694"/>
        <end position="736"/>
    </location>
</feature>
<name>A0ABD0UDS0_DENTH</name>
<dbReference type="InterPro" id="IPR056866">
    <property type="entry name" value="Znf_WRKY19"/>
</dbReference>
<accession>A0ABD0UDS0</accession>
<dbReference type="PANTHER" id="PTHR31827">
    <property type="entry name" value="EMB|CAB89363.1"/>
    <property type="match status" value="1"/>
</dbReference>
<keyword evidence="4" id="KW-1185">Reference proteome</keyword>
<evidence type="ECO:0000313" key="4">
    <source>
        <dbReference type="Proteomes" id="UP001552299"/>
    </source>
</evidence>
<dbReference type="Pfam" id="PF24906">
    <property type="entry name" value="Zf_WRKY19"/>
    <property type="match status" value="4"/>
</dbReference>
<sequence>MPKSVLLEIVFTLHRNFDSSISQLINVCLRADCSEWLKASYPRRAVQAEHPQPKSARRVPAQPARLTALASSTLRGDQNPKIGIFCREERRAPNYRIAGRLSTSISIDGSAVHFLKALPGLMTPDYKIEELPGFPTLLVLRFLSFLSLGFYPRSVIKYTQYLEFILIAWRCLLSNKMDLSMTEAVHLSTWMKIGSMGDDHPGYGIGKTRKAESSQSNVELSGQDDGCRLFLGLGPTPTSYCAGHTAEIGKPKRPASLFSQMPLCGADRGILQLGLAGGYTEPVLPTQMQLESNRKSFSLTIDNEGSTSARTSGGYLPSLLFAPVSESPSCSKGIQETQFELSPEPSGMSDCSLSTNSNLLPSGHRHPPKKCKFNGCSKGARGASGLCIAHGGGQRCQKPGCNKGAECRTAYCKAHGGGRRCHFLGCTKSAEGKTDYCIAHGGGRRCGHPGCSKASRGKSGLCIRHGGGKRCTVEGCTRSAEGQAGLCISHGGGRRCQFSEGCNKGAQGSTMYCKAHGGGRRCVFEGCNKGAEGSTPLCKGHGGGRRCLYEGGGVCPKSVHGGTNFCVAHGGGKRCVVFGCTRSARGRTDRCVRHGGGKRCHYEGCGKSAQGSTNYCKAHGGGKRCCWNGGCEKFARGRSGLCAAHGNAATAAAAAVGGGLIGHGLFEGLVSATTAATAADLSSELVSATTMDSSSGASVVSDCCTTDSSENSGKANESSENMEKRQSLIPTQTHVPPEVKLSRATPSRMATVTSEGKSGFVIPEGRVHGGGLLTLLGGSIRNPGFSGRV</sequence>
<dbReference type="Proteomes" id="UP001552299">
    <property type="component" value="Unassembled WGS sequence"/>
</dbReference>
<dbReference type="PANTHER" id="PTHR31827:SF1">
    <property type="entry name" value="EMB|CAB89363.1"/>
    <property type="match status" value="1"/>
</dbReference>
<comment type="caution">
    <text evidence="3">The sequence shown here is derived from an EMBL/GenBank/DDBJ whole genome shotgun (WGS) entry which is preliminary data.</text>
</comment>
<evidence type="ECO:0000259" key="2">
    <source>
        <dbReference type="Pfam" id="PF24906"/>
    </source>
</evidence>
<feature type="domain" description="WRKY19-like zinc finger" evidence="2">
    <location>
        <begin position="468"/>
        <end position="492"/>
    </location>
</feature>
<feature type="compositionally biased region" description="Polar residues" evidence="1">
    <location>
        <begin position="694"/>
        <end position="719"/>
    </location>
</feature>
<feature type="domain" description="WRKY19-like zinc finger" evidence="2">
    <location>
        <begin position="443"/>
        <end position="467"/>
    </location>
</feature>
<evidence type="ECO:0000256" key="1">
    <source>
        <dbReference type="SAM" id="MobiDB-lite"/>
    </source>
</evidence>
<gene>
    <name evidence="3" type="ORF">M5K25_023008</name>
</gene>